<dbReference type="PANTHER" id="PTHR13161">
    <property type="entry name" value="SPLICING FACTOR SUPPRESSOR OF WHITE APRICOT"/>
    <property type="match status" value="1"/>
</dbReference>
<dbReference type="SUPFAM" id="SSF109905">
    <property type="entry name" value="Surp module (SWAP domain)"/>
    <property type="match status" value="1"/>
</dbReference>
<feature type="domain" description="SURP motif" evidence="3">
    <location>
        <begin position="174"/>
        <end position="216"/>
    </location>
</feature>
<dbReference type="GO" id="GO:0003723">
    <property type="term" value="F:RNA binding"/>
    <property type="evidence" value="ECO:0007669"/>
    <property type="project" value="InterPro"/>
</dbReference>
<organism evidence="4">
    <name type="scientific">Arundo donax</name>
    <name type="common">Giant reed</name>
    <name type="synonym">Donax arundinaceus</name>
    <dbReference type="NCBI Taxonomy" id="35708"/>
    <lineage>
        <taxon>Eukaryota</taxon>
        <taxon>Viridiplantae</taxon>
        <taxon>Streptophyta</taxon>
        <taxon>Embryophyta</taxon>
        <taxon>Tracheophyta</taxon>
        <taxon>Spermatophyta</taxon>
        <taxon>Magnoliopsida</taxon>
        <taxon>Liliopsida</taxon>
        <taxon>Poales</taxon>
        <taxon>Poaceae</taxon>
        <taxon>PACMAD clade</taxon>
        <taxon>Arundinoideae</taxon>
        <taxon>Arundineae</taxon>
        <taxon>Arundo</taxon>
    </lineage>
</organism>
<feature type="region of interest" description="Disordered" evidence="2">
    <location>
        <begin position="53"/>
        <end position="99"/>
    </location>
</feature>
<evidence type="ECO:0000256" key="2">
    <source>
        <dbReference type="SAM" id="MobiDB-lite"/>
    </source>
</evidence>
<dbReference type="GO" id="GO:0000395">
    <property type="term" value="P:mRNA 5'-splice site recognition"/>
    <property type="evidence" value="ECO:0007669"/>
    <property type="project" value="TreeGrafter"/>
</dbReference>
<reference evidence="4" key="1">
    <citation type="submission" date="2014-09" db="EMBL/GenBank/DDBJ databases">
        <authorList>
            <person name="Magalhaes I.L.F."/>
            <person name="Oliveira U."/>
            <person name="Santos F.R."/>
            <person name="Vidigal T.H.D.A."/>
            <person name="Brescovit A.D."/>
            <person name="Santos A.J."/>
        </authorList>
    </citation>
    <scope>NUCLEOTIDE SEQUENCE</scope>
    <source>
        <tissue evidence="4">Shoot tissue taken approximately 20 cm above the soil surface</tissue>
    </source>
</reference>
<evidence type="ECO:0000256" key="1">
    <source>
        <dbReference type="ARBA" id="ARBA00022664"/>
    </source>
</evidence>
<feature type="compositionally biased region" description="Polar residues" evidence="2">
    <location>
        <begin position="70"/>
        <end position="81"/>
    </location>
</feature>
<keyword evidence="1" id="KW-0507">mRNA processing</keyword>
<proteinExistence type="predicted"/>
<dbReference type="InterPro" id="IPR040397">
    <property type="entry name" value="SWAP"/>
</dbReference>
<dbReference type="AlphaFoldDB" id="A0A0A9CPS3"/>
<dbReference type="EMBL" id="GBRH01222495">
    <property type="protein sequence ID" value="JAD75400.1"/>
    <property type="molecule type" value="Transcribed_RNA"/>
</dbReference>
<dbReference type="InterPro" id="IPR035967">
    <property type="entry name" value="SWAP/Surp_sf"/>
</dbReference>
<dbReference type="Pfam" id="PF01805">
    <property type="entry name" value="Surp"/>
    <property type="match status" value="1"/>
</dbReference>
<evidence type="ECO:0000259" key="3">
    <source>
        <dbReference type="PROSITE" id="PS50128"/>
    </source>
</evidence>
<sequence>MPDHHLHSYFRYLVDHPQLLKDGAGAVGTSKGNKIVNSGSEPASSSGALSLLGTVYDSGDEDEGAPPASSKGTDTGSNSSPDVRGHGKPSSIVHDDKVGKDGTVTAAVATGVVGKPILAKKNPMLTGNNIVAAHREKVKDTITASTTAKSQKSNTGLSEIKEMILEPPSFMKRTMEKIVEFIITNGKEFEEKLIEQDRTAGRFPFLLSSNPYHSYYHKILQETQEFKSPEWDRSSS</sequence>
<dbReference type="InterPro" id="IPR000061">
    <property type="entry name" value="Surp"/>
</dbReference>
<name>A0A0A9CPS3_ARUDO</name>
<dbReference type="PANTHER" id="PTHR13161:SF15">
    <property type="entry name" value="SPLICING FACTOR, SUPPRESSOR OF WHITE-APRICOT HOMOLOG"/>
    <property type="match status" value="1"/>
</dbReference>
<accession>A0A0A9CPS3</accession>
<dbReference type="SMART" id="SM00648">
    <property type="entry name" value="SWAP"/>
    <property type="match status" value="1"/>
</dbReference>
<evidence type="ECO:0000313" key="4">
    <source>
        <dbReference type="EMBL" id="JAD75400.1"/>
    </source>
</evidence>
<dbReference type="FunFam" id="1.10.10.790:FF:000011">
    <property type="entry name" value="Splicing factor, suppressor of white-apricot"/>
    <property type="match status" value="1"/>
</dbReference>
<dbReference type="PROSITE" id="PS50128">
    <property type="entry name" value="SURP"/>
    <property type="match status" value="1"/>
</dbReference>
<dbReference type="Gene3D" id="1.10.10.790">
    <property type="entry name" value="Surp module"/>
    <property type="match status" value="1"/>
</dbReference>
<reference evidence="4" key="2">
    <citation type="journal article" date="2015" name="Data Brief">
        <title>Shoot transcriptome of the giant reed, Arundo donax.</title>
        <authorList>
            <person name="Barrero R.A."/>
            <person name="Guerrero F.D."/>
            <person name="Moolhuijzen P."/>
            <person name="Goolsby J.A."/>
            <person name="Tidwell J."/>
            <person name="Bellgard S.E."/>
            <person name="Bellgard M.I."/>
        </authorList>
    </citation>
    <scope>NUCLEOTIDE SEQUENCE</scope>
    <source>
        <tissue evidence="4">Shoot tissue taken approximately 20 cm above the soil surface</tissue>
    </source>
</reference>
<protein>
    <recommendedName>
        <fullName evidence="3">SURP motif domain-containing protein</fullName>
    </recommendedName>
</protein>